<comment type="caution">
    <text evidence="2">The sequence shown here is derived from an EMBL/GenBank/DDBJ whole genome shotgun (WGS) entry which is preliminary data.</text>
</comment>
<name>A0A444V7Z1_ACIRT</name>
<protein>
    <submittedName>
        <fullName evidence="2">Uncharacterized protein</fullName>
    </submittedName>
</protein>
<evidence type="ECO:0000256" key="1">
    <source>
        <dbReference type="SAM" id="MobiDB-lite"/>
    </source>
</evidence>
<organism evidence="2 3">
    <name type="scientific">Acipenser ruthenus</name>
    <name type="common">Sterlet sturgeon</name>
    <dbReference type="NCBI Taxonomy" id="7906"/>
    <lineage>
        <taxon>Eukaryota</taxon>
        <taxon>Metazoa</taxon>
        <taxon>Chordata</taxon>
        <taxon>Craniata</taxon>
        <taxon>Vertebrata</taxon>
        <taxon>Euteleostomi</taxon>
        <taxon>Actinopterygii</taxon>
        <taxon>Chondrostei</taxon>
        <taxon>Acipenseriformes</taxon>
        <taxon>Acipenseridae</taxon>
        <taxon>Acipenser</taxon>
    </lineage>
</organism>
<sequence>MVELKALSSLPSQIIRCQLQSAFEHFQIIQPVLLHPDILDRTDMTERLHYRARERRSESYRPLEGKRPALQVSTRAHLTSRVRYTVVWRNSPCRFCLANQQERQSQRSLWNPQRRPATSHSQDASLRSPDCTTHPARHSAVPLPASPQLQVSSKSTPQAGQTAGYPRTAVKQTRVITATPLYGGLPLAV</sequence>
<gene>
    <name evidence="2" type="ORF">EOD39_15593</name>
</gene>
<feature type="region of interest" description="Disordered" evidence="1">
    <location>
        <begin position="105"/>
        <end position="166"/>
    </location>
</feature>
<reference evidence="2 3" key="1">
    <citation type="submission" date="2019-01" db="EMBL/GenBank/DDBJ databases">
        <title>Draft Genome and Complete Hox-Cluster Characterization of the Sterlet Sturgeon (Acipenser ruthenus).</title>
        <authorList>
            <person name="Wei Q."/>
        </authorList>
    </citation>
    <scope>NUCLEOTIDE SEQUENCE [LARGE SCALE GENOMIC DNA]</scope>
    <source>
        <strain evidence="2">WHYD16114868_AA</strain>
        <tissue evidence="2">Blood</tissue>
    </source>
</reference>
<evidence type="ECO:0000313" key="3">
    <source>
        <dbReference type="Proteomes" id="UP000289886"/>
    </source>
</evidence>
<accession>A0A444V7Z1</accession>
<feature type="compositionally biased region" description="Polar residues" evidence="1">
    <location>
        <begin position="105"/>
        <end position="125"/>
    </location>
</feature>
<feature type="compositionally biased region" description="Polar residues" evidence="1">
    <location>
        <begin position="147"/>
        <end position="161"/>
    </location>
</feature>
<proteinExistence type="predicted"/>
<dbReference type="Proteomes" id="UP000289886">
    <property type="component" value="Unassembled WGS sequence"/>
</dbReference>
<dbReference type="AlphaFoldDB" id="A0A444V7Z1"/>
<evidence type="ECO:0000313" key="2">
    <source>
        <dbReference type="EMBL" id="RXM96508.1"/>
    </source>
</evidence>
<keyword evidence="3" id="KW-1185">Reference proteome</keyword>
<dbReference type="EMBL" id="SCEB01001584">
    <property type="protein sequence ID" value="RXM96508.1"/>
    <property type="molecule type" value="Genomic_DNA"/>
</dbReference>